<dbReference type="Proteomes" id="UP000735302">
    <property type="component" value="Unassembled WGS sequence"/>
</dbReference>
<protein>
    <submittedName>
        <fullName evidence="2">Uncharacterized protein</fullName>
    </submittedName>
</protein>
<comment type="caution">
    <text evidence="2">The sequence shown here is derived from an EMBL/GenBank/DDBJ whole genome shotgun (WGS) entry which is preliminary data.</text>
</comment>
<accession>A0AAV4BP25</accession>
<dbReference type="AlphaFoldDB" id="A0AAV4BP25"/>
<feature type="region of interest" description="Disordered" evidence="1">
    <location>
        <begin position="28"/>
        <end position="53"/>
    </location>
</feature>
<dbReference type="EMBL" id="BLXT01005251">
    <property type="protein sequence ID" value="GFO21102.1"/>
    <property type="molecule type" value="Genomic_DNA"/>
</dbReference>
<sequence length="87" mass="9472">MTFYNEGRLIRDVDGTVARESALRSAGTLLSRVRAPPSAPSPGGGPESLRSPRCGLVTYKTQPNSLSVQLMQARRIESSQRFYADST</sequence>
<name>A0AAV4BP25_9GAST</name>
<proteinExistence type="predicted"/>
<evidence type="ECO:0000256" key="1">
    <source>
        <dbReference type="SAM" id="MobiDB-lite"/>
    </source>
</evidence>
<reference evidence="2 3" key="1">
    <citation type="journal article" date="2021" name="Elife">
        <title>Chloroplast acquisition without the gene transfer in kleptoplastic sea slugs, Plakobranchus ocellatus.</title>
        <authorList>
            <person name="Maeda T."/>
            <person name="Takahashi S."/>
            <person name="Yoshida T."/>
            <person name="Shimamura S."/>
            <person name="Takaki Y."/>
            <person name="Nagai Y."/>
            <person name="Toyoda A."/>
            <person name="Suzuki Y."/>
            <person name="Arimoto A."/>
            <person name="Ishii H."/>
            <person name="Satoh N."/>
            <person name="Nishiyama T."/>
            <person name="Hasebe M."/>
            <person name="Maruyama T."/>
            <person name="Minagawa J."/>
            <person name="Obokata J."/>
            <person name="Shigenobu S."/>
        </authorList>
    </citation>
    <scope>NUCLEOTIDE SEQUENCE [LARGE SCALE GENOMIC DNA]</scope>
</reference>
<keyword evidence="3" id="KW-1185">Reference proteome</keyword>
<evidence type="ECO:0000313" key="2">
    <source>
        <dbReference type="EMBL" id="GFO21102.1"/>
    </source>
</evidence>
<gene>
    <name evidence="2" type="ORF">PoB_004760700</name>
</gene>
<evidence type="ECO:0000313" key="3">
    <source>
        <dbReference type="Proteomes" id="UP000735302"/>
    </source>
</evidence>
<organism evidence="2 3">
    <name type="scientific">Plakobranchus ocellatus</name>
    <dbReference type="NCBI Taxonomy" id="259542"/>
    <lineage>
        <taxon>Eukaryota</taxon>
        <taxon>Metazoa</taxon>
        <taxon>Spiralia</taxon>
        <taxon>Lophotrochozoa</taxon>
        <taxon>Mollusca</taxon>
        <taxon>Gastropoda</taxon>
        <taxon>Heterobranchia</taxon>
        <taxon>Euthyneura</taxon>
        <taxon>Panpulmonata</taxon>
        <taxon>Sacoglossa</taxon>
        <taxon>Placobranchoidea</taxon>
        <taxon>Plakobranchidae</taxon>
        <taxon>Plakobranchus</taxon>
    </lineage>
</organism>